<keyword evidence="2 6" id="KW-0813">Transport</keyword>
<keyword evidence="3 6" id="KW-0812">Transmembrane</keyword>
<gene>
    <name evidence="8" type="ORF">A4D02_19995</name>
</gene>
<feature type="transmembrane region" description="Helical" evidence="7">
    <location>
        <begin position="139"/>
        <end position="157"/>
    </location>
</feature>
<evidence type="ECO:0000256" key="2">
    <source>
        <dbReference type="ARBA" id="ARBA00022448"/>
    </source>
</evidence>
<keyword evidence="4 7" id="KW-1133">Transmembrane helix</keyword>
<sequence length="209" mass="21466">MRKLLTEFIGTFFFVLVIGMTVAGGKGDFAPLAIGTALMVMVFAGGHISGGHYNPAVSLAILLRGKINTSEAIQYMIVQIIGGIVAALAVQAFLGDKIPATAPVMASASKGLLAEFLGTFALAYVVLNTATAKGNAGNSFYGLAIGFTVLCMAYALGPISGGAFNPAVATGISVMRLAAWSDFWVFMVGCFGGGAAAALIFRINNPDDK</sequence>
<feature type="transmembrane region" description="Helical" evidence="7">
    <location>
        <begin position="5"/>
        <end position="23"/>
    </location>
</feature>
<proteinExistence type="inferred from homology"/>
<comment type="subcellular location">
    <subcellularLocation>
        <location evidence="1">Membrane</location>
        <topology evidence="1">Multi-pass membrane protein</topology>
    </subcellularLocation>
</comment>
<comment type="caution">
    <text evidence="8">The sequence shown here is derived from an EMBL/GenBank/DDBJ whole genome shotgun (WGS) entry which is preliminary data.</text>
</comment>
<evidence type="ECO:0000313" key="8">
    <source>
        <dbReference type="EMBL" id="OQP53973.1"/>
    </source>
</evidence>
<keyword evidence="5 7" id="KW-0472">Membrane</keyword>
<dbReference type="Proteomes" id="UP000192277">
    <property type="component" value="Unassembled WGS sequence"/>
</dbReference>
<reference evidence="8 9" key="1">
    <citation type="submission" date="2016-04" db="EMBL/GenBank/DDBJ databases">
        <authorList>
            <person name="Chen L."/>
            <person name="Zhuang W."/>
            <person name="Wang G."/>
        </authorList>
    </citation>
    <scope>NUCLEOTIDE SEQUENCE [LARGE SCALE GENOMIC DNA]</scope>
    <source>
        <strain evidence="9">GR20</strain>
    </source>
</reference>
<keyword evidence="9" id="KW-1185">Reference proteome</keyword>
<dbReference type="RefSeq" id="WP_014216359.1">
    <property type="nucleotide sequence ID" value="NZ_LWBO01000002.1"/>
</dbReference>
<dbReference type="Pfam" id="PF00230">
    <property type="entry name" value="MIP"/>
    <property type="match status" value="1"/>
</dbReference>
<evidence type="ECO:0000256" key="7">
    <source>
        <dbReference type="SAM" id="Phobius"/>
    </source>
</evidence>
<protein>
    <submittedName>
        <fullName evidence="8">Porin</fullName>
    </submittedName>
</protein>
<dbReference type="PROSITE" id="PS00221">
    <property type="entry name" value="MIP"/>
    <property type="match status" value="1"/>
</dbReference>
<feature type="transmembrane region" description="Helical" evidence="7">
    <location>
        <begin position="106"/>
        <end position="127"/>
    </location>
</feature>
<dbReference type="InterPro" id="IPR000425">
    <property type="entry name" value="MIP"/>
</dbReference>
<dbReference type="InterPro" id="IPR022357">
    <property type="entry name" value="MIP_CS"/>
</dbReference>
<evidence type="ECO:0000313" key="9">
    <source>
        <dbReference type="Proteomes" id="UP000192277"/>
    </source>
</evidence>
<organism evidence="8 9">
    <name type="scientific">Niastella koreensis</name>
    <dbReference type="NCBI Taxonomy" id="354356"/>
    <lineage>
        <taxon>Bacteria</taxon>
        <taxon>Pseudomonadati</taxon>
        <taxon>Bacteroidota</taxon>
        <taxon>Chitinophagia</taxon>
        <taxon>Chitinophagales</taxon>
        <taxon>Chitinophagaceae</taxon>
        <taxon>Niastella</taxon>
    </lineage>
</organism>
<name>A0ABX3P3G4_9BACT</name>
<evidence type="ECO:0000256" key="5">
    <source>
        <dbReference type="ARBA" id="ARBA00023136"/>
    </source>
</evidence>
<dbReference type="SUPFAM" id="SSF81338">
    <property type="entry name" value="Aquaporin-like"/>
    <property type="match status" value="1"/>
</dbReference>
<comment type="similarity">
    <text evidence="6">Belongs to the MIP/aquaporin (TC 1.A.8) family.</text>
</comment>
<dbReference type="EMBL" id="LWBO01000002">
    <property type="protein sequence ID" value="OQP53973.1"/>
    <property type="molecule type" value="Genomic_DNA"/>
</dbReference>
<dbReference type="PANTHER" id="PTHR45724">
    <property type="entry name" value="AQUAPORIN NIP2-1"/>
    <property type="match status" value="1"/>
</dbReference>
<dbReference type="InterPro" id="IPR023271">
    <property type="entry name" value="Aquaporin-like"/>
</dbReference>
<dbReference type="PANTHER" id="PTHR45724:SF13">
    <property type="entry name" value="AQUAPORIN NIP1-1-RELATED"/>
    <property type="match status" value="1"/>
</dbReference>
<accession>A0ABX3P3G4</accession>
<dbReference type="InterPro" id="IPR034294">
    <property type="entry name" value="Aquaporin_transptr"/>
</dbReference>
<evidence type="ECO:0000256" key="1">
    <source>
        <dbReference type="ARBA" id="ARBA00004141"/>
    </source>
</evidence>
<feature type="transmembrane region" description="Helical" evidence="7">
    <location>
        <begin position="72"/>
        <end position="94"/>
    </location>
</feature>
<evidence type="ECO:0000256" key="3">
    <source>
        <dbReference type="ARBA" id="ARBA00022692"/>
    </source>
</evidence>
<feature type="transmembrane region" description="Helical" evidence="7">
    <location>
        <begin position="177"/>
        <end position="201"/>
    </location>
</feature>
<evidence type="ECO:0000256" key="4">
    <source>
        <dbReference type="ARBA" id="ARBA00022989"/>
    </source>
</evidence>
<evidence type="ECO:0000256" key="6">
    <source>
        <dbReference type="RuleBase" id="RU000477"/>
    </source>
</evidence>
<feature type="transmembrane region" description="Helical" evidence="7">
    <location>
        <begin position="29"/>
        <end position="51"/>
    </location>
</feature>
<dbReference type="PRINTS" id="PR00783">
    <property type="entry name" value="MINTRINSICP"/>
</dbReference>
<dbReference type="Gene3D" id="1.20.1080.10">
    <property type="entry name" value="Glycerol uptake facilitator protein"/>
    <property type="match status" value="1"/>
</dbReference>